<dbReference type="Gene3D" id="1.10.3210.10">
    <property type="entry name" value="Hypothetical protein af1432"/>
    <property type="match status" value="1"/>
</dbReference>
<dbReference type="SUPFAM" id="SSF109604">
    <property type="entry name" value="HD-domain/PDEase-like"/>
    <property type="match status" value="1"/>
</dbReference>
<dbReference type="KEGG" id="sgbi:P3F81_09990"/>
<dbReference type="PANTHER" id="PTHR43155:SF2">
    <property type="entry name" value="CYCLIC DI-GMP PHOSPHODIESTERASE PA4108"/>
    <property type="match status" value="1"/>
</dbReference>
<keyword evidence="3" id="KW-1185">Reference proteome</keyword>
<dbReference type="EMBL" id="CP120678">
    <property type="protein sequence ID" value="WIW70215.1"/>
    <property type="molecule type" value="Genomic_DNA"/>
</dbReference>
<dbReference type="CDD" id="cd00077">
    <property type="entry name" value="HDc"/>
    <property type="match status" value="1"/>
</dbReference>
<gene>
    <name evidence="2" type="ORF">P3F81_09990</name>
</gene>
<accession>A0A9Y2AIU5</accession>
<reference evidence="2" key="1">
    <citation type="submission" date="2023-03" db="EMBL/GenBank/DDBJ databases">
        <title>Selenobaculum gbiensis gen. nov. sp. nov., a new bacterium isolated from the gut microbiota of IBD patient.</title>
        <authorList>
            <person name="Yeo S."/>
            <person name="Park H."/>
            <person name="Huh C.S."/>
        </authorList>
    </citation>
    <scope>NUCLEOTIDE SEQUENCE</scope>
    <source>
        <strain evidence="2">ICN-92133</strain>
    </source>
</reference>
<dbReference type="SMART" id="SM00471">
    <property type="entry name" value="HDc"/>
    <property type="match status" value="1"/>
</dbReference>
<dbReference type="PANTHER" id="PTHR43155">
    <property type="entry name" value="CYCLIC DI-GMP PHOSPHODIESTERASE PA4108-RELATED"/>
    <property type="match status" value="1"/>
</dbReference>
<organism evidence="2 3">
    <name type="scientific">Selenobaculum gibii</name>
    <dbReference type="NCBI Taxonomy" id="3054208"/>
    <lineage>
        <taxon>Bacteria</taxon>
        <taxon>Bacillati</taxon>
        <taxon>Bacillota</taxon>
        <taxon>Negativicutes</taxon>
        <taxon>Selenomonadales</taxon>
        <taxon>Selenomonadaceae</taxon>
        <taxon>Selenobaculum</taxon>
    </lineage>
</organism>
<dbReference type="Pfam" id="PF13487">
    <property type="entry name" value="HD_5"/>
    <property type="match status" value="1"/>
</dbReference>
<protein>
    <submittedName>
        <fullName evidence="2">HD-GYP domain-containing protein</fullName>
    </submittedName>
</protein>
<dbReference type="Proteomes" id="UP001243623">
    <property type="component" value="Chromosome"/>
</dbReference>
<dbReference type="AlphaFoldDB" id="A0A9Y2AIU5"/>
<dbReference type="InterPro" id="IPR037522">
    <property type="entry name" value="HD_GYP_dom"/>
</dbReference>
<proteinExistence type="predicted"/>
<evidence type="ECO:0000313" key="3">
    <source>
        <dbReference type="Proteomes" id="UP001243623"/>
    </source>
</evidence>
<evidence type="ECO:0000259" key="1">
    <source>
        <dbReference type="PROSITE" id="PS51832"/>
    </source>
</evidence>
<dbReference type="RefSeq" id="WP_309320360.1">
    <property type="nucleotide sequence ID" value="NZ_CP120678.1"/>
</dbReference>
<name>A0A9Y2AIU5_9FIRM</name>
<dbReference type="PROSITE" id="PS51832">
    <property type="entry name" value="HD_GYP"/>
    <property type="match status" value="1"/>
</dbReference>
<evidence type="ECO:0000313" key="2">
    <source>
        <dbReference type="EMBL" id="WIW70215.1"/>
    </source>
</evidence>
<sequence length="360" mass="41063">MTLARNIYNVDGKMLLAVGTVLDQQYIMKLKNLSIPGVYVHLGDQDFDVELPEEVLSEETKILATKNLFRTFQKCQLTNNLDVKKVQKTTQTIIENLLQNKNNVHQLTDVRRYDNYTFYHSISVCALATMLGILRGYSPKRLSEVSIGALLHDVGKVKISPNILNKPEKLTDEEMQVMKTHSEEGFKTLRKNRELSVVPMHVAYQHHEKFDGTGYPRGLKGDSIHEYARIVAIADVYDALTSDRAYKKACHPYEAYKIMIEMVNSHFDPELFELFFNHVAVFPVGTTVMLNDGGYAIVIEIKNGETFTPKVKFLADSNYNKVSGEVCVDLAKQSRFFITDVLNDVEVFDLLDRTKHVRFA</sequence>
<dbReference type="InterPro" id="IPR003607">
    <property type="entry name" value="HD/PDEase_dom"/>
</dbReference>
<feature type="domain" description="HD-GYP" evidence="1">
    <location>
        <begin position="95"/>
        <end position="291"/>
    </location>
</feature>